<evidence type="ECO:0000259" key="1">
    <source>
        <dbReference type="Pfam" id="PF00082"/>
    </source>
</evidence>
<evidence type="ECO:0000313" key="2">
    <source>
        <dbReference type="EMBL" id="QWV11582.1"/>
    </source>
</evidence>
<sequence>MPRIKDGRQHIILGSTGKPEKYTYPRKVVTAKNVPQRNRMEQAASLSSQLNRVKESKPAIVREAEQYELESSIGLQVTFDSFPGVELAFESLADSRQKLELLNVRYHDDKVTATVFVPIDKIGFFEKKIKDYLEGRKDRKGGPRDNRTLIDAIESIRESAFNELWNDDDSALPTDGQQEIWWEIWLPVLDDRTAVVHDFKKVAVSIGIEVSDSTLEFPERTVLLAHCTKSKLSQSSLLMSKISEIRRAKETAEFFDAMGREEQTEWVTELLERTKFTNNENSPFICVLDSGINSGHPLISPVLDSDDRHVIDPSWIINDEDGHGTGMSGLSVWGDLTTALETTEDLEVNWRLEGVKLIRSPGDNKGRHHGVITAEGVSLPEIQAFDRNRVYVMALSATDSRDRGRPSAWSSTIDSLCSDYLGENRFPRLMLVCAGNTGDDLTELMGYPSHNELQDIHDPGQAWNAITVGGYTRKVVIDDLGADNYEPVAPNGGLSPYSTTSLTWENSMPIKPEVVFEAGNVGKDKYSCAGLNSLKLLTTNHDISERHFSTFEATSAATALAANFSAKILHEYPNLWPETVRALMIHSAEWTDAMTEQFTDPKKTDKHNAKRLARCVGFGAPSVNRALSSLKNSVVMVVEDHIQPFEKKKGKSPSTKDMNLHELPWPKDLLASLGDTEIRMTVTLSYFVEPNPSSRNVSSKYRYPSHQLRFDVKRPTESTDAFKARMSRAAQSAEQGNSTVGNGDPNWLFGEYRHRGSIHKDVWRGSAIELSERGVIAVYPAMGWWRTRTKLESFNKTARYALIISIEAPEVDTDIYNEIQTIIESTVETEVRIHN</sequence>
<dbReference type="CDD" id="cd04847">
    <property type="entry name" value="Peptidases_S8_Subtilisin_like_2"/>
    <property type="match status" value="1"/>
</dbReference>
<gene>
    <name evidence="2" type="ORF">KQ249_12855</name>
</gene>
<dbReference type="Proteomes" id="UP000683442">
    <property type="component" value="Chromosome"/>
</dbReference>
<keyword evidence="3" id="KW-1185">Reference proteome</keyword>
<dbReference type="InterPro" id="IPR034074">
    <property type="entry name" value="Y4bN_pept_dom"/>
</dbReference>
<dbReference type="GeneID" id="78560340"/>
<organism evidence="2 3">
    <name type="scientific">Marinobacter adhaerens</name>
    <dbReference type="NCBI Taxonomy" id="1033846"/>
    <lineage>
        <taxon>Bacteria</taxon>
        <taxon>Pseudomonadati</taxon>
        <taxon>Pseudomonadota</taxon>
        <taxon>Gammaproteobacteria</taxon>
        <taxon>Pseudomonadales</taxon>
        <taxon>Marinobacteraceae</taxon>
        <taxon>Marinobacter</taxon>
    </lineage>
</organism>
<proteinExistence type="predicted"/>
<accession>A0ABX8IJ56</accession>
<feature type="domain" description="Peptidase S8/S53" evidence="1">
    <location>
        <begin position="283"/>
        <end position="619"/>
    </location>
</feature>
<dbReference type="Pfam" id="PF00082">
    <property type="entry name" value="Peptidase_S8"/>
    <property type="match status" value="1"/>
</dbReference>
<protein>
    <submittedName>
        <fullName evidence="2">S8 family peptidase</fullName>
    </submittedName>
</protein>
<name>A0ABX8IJ56_9GAMM</name>
<dbReference type="EMBL" id="CP076686">
    <property type="protein sequence ID" value="QWV11582.1"/>
    <property type="molecule type" value="Genomic_DNA"/>
</dbReference>
<evidence type="ECO:0000313" key="3">
    <source>
        <dbReference type="Proteomes" id="UP000683442"/>
    </source>
</evidence>
<dbReference type="InterPro" id="IPR000209">
    <property type="entry name" value="Peptidase_S8/S53_dom"/>
</dbReference>
<dbReference type="RefSeq" id="WP_216688022.1">
    <property type="nucleotide sequence ID" value="NZ_CP076686.1"/>
</dbReference>
<reference evidence="2 3" key="1">
    <citation type="submission" date="2021-06" db="EMBL/GenBank/DDBJ databases">
        <title>Microbial metabolic specificity influences pelagic lipid remineralization.</title>
        <authorList>
            <person name="Behrendt L."/>
            <person name="Hunter J.E."/>
            <person name="Alcolombri U."/>
            <person name="Smriga S."/>
            <person name="Mincer T."/>
            <person name="Lowenstein D.P."/>
            <person name="Peaudecerf F.J."/>
            <person name="Fernandez V.I."/>
            <person name="Fredricks H."/>
            <person name="Almblad H."/>
            <person name="Harrison J.J."/>
            <person name="Stocker R."/>
            <person name="Van Mooy B.A.S."/>
        </authorList>
    </citation>
    <scope>NUCLEOTIDE SEQUENCE [LARGE SCALE GENOMIC DNA]</scope>
    <source>
        <strain evidence="2 3">HP15-B</strain>
    </source>
</reference>